<evidence type="ECO:0000259" key="2">
    <source>
        <dbReference type="PROSITE" id="PS51494"/>
    </source>
</evidence>
<dbReference type="InterPro" id="IPR008763">
    <property type="entry name" value="Peptidase_S55"/>
</dbReference>
<gene>
    <name evidence="3" type="ORF">SAMN04488502_102409</name>
</gene>
<dbReference type="PROSITE" id="PS51494">
    <property type="entry name" value="SPOIVB"/>
    <property type="match status" value="1"/>
</dbReference>
<evidence type="ECO:0000313" key="3">
    <source>
        <dbReference type="EMBL" id="SDM17835.1"/>
    </source>
</evidence>
<feature type="chain" id="PRO_5038529491" evidence="1">
    <location>
        <begin position="26"/>
        <end position="595"/>
    </location>
</feature>
<reference evidence="3 4" key="1">
    <citation type="submission" date="2016-10" db="EMBL/GenBank/DDBJ databases">
        <authorList>
            <person name="de Groot N.N."/>
        </authorList>
    </citation>
    <scope>NUCLEOTIDE SEQUENCE [LARGE SCALE GENOMIC DNA]</scope>
    <source>
        <strain evidence="3 4">DSM 1736</strain>
    </source>
</reference>
<dbReference type="OrthoDB" id="9765242at2"/>
<dbReference type="Pfam" id="PF05580">
    <property type="entry name" value="Peptidase_S55"/>
    <property type="match status" value="1"/>
</dbReference>
<accession>A0A1G9R5Z0</accession>
<dbReference type="STRING" id="146817.SAMN04488502_102409"/>
<keyword evidence="1" id="KW-0732">Signal</keyword>
<name>A0A1G9R5Z0_9FIRM</name>
<dbReference type="RefSeq" id="WP_092071059.1">
    <property type="nucleotide sequence ID" value="NZ_FNHB01000002.1"/>
</dbReference>
<feature type="domain" description="Peptidase S55" evidence="2">
    <location>
        <begin position="1"/>
        <end position="147"/>
    </location>
</feature>
<dbReference type="AlphaFoldDB" id="A0A1G9R5Z0"/>
<evidence type="ECO:0000256" key="1">
    <source>
        <dbReference type="SAM" id="SignalP"/>
    </source>
</evidence>
<feature type="signal peptide" evidence="1">
    <location>
        <begin position="1"/>
        <end position="25"/>
    </location>
</feature>
<keyword evidence="4" id="KW-1185">Reference proteome</keyword>
<dbReference type="EMBL" id="FNHB01000002">
    <property type="protein sequence ID" value="SDM17835.1"/>
    <property type="molecule type" value="Genomic_DNA"/>
</dbReference>
<sequence length="595" mass="63674">MVCLSKLVKQFLALLIVFLVFPAAAGNAAAAGFIPVNQIKPGMQGIAKTVIAGAKIEEFGVEVLGIMNNKGPSGDLILVRTYGDVIDRTGGIVQGMSGSPVYIDGKLAGAIAYGWPLSDHRIGMVTPIGDMLKLWEAPDPKNNRVFKQVDISADFEAMATPVMAAGFTEPALKMLADKLKPLNMVPYAVGGMPDGTDFGPLEPGSAVGLELIRGDLSLSALGTVTYVENDKVLAFGHPFLRKGNTSYFLTNAYIFTAVDALESGFKVGATGEALGLINQDRSAGIAGQLNKYPSVVPVRIKVTDEQLGQTKDFAVQIVDDEQLAPALSASAVFNAVDRTMDRAGAGTAKVSFEIMARDMPGEVIKRENMFYSPASIGEITVAEFFEAMSLLSNNNYNPVEIMDVKVNIVVSEERRTASIIEAHPVTPSAKPGDTVTLAVKLKPYRGEPTTRMVPFVVPPNQPEGPLMLVVRGGGLVPVTQLLLKQQGIDLTQGQDRNKPFADVLKEFQEHDRNNDLVVEIMEFNPGEVQQQAGAAAAGPESNLTGSQLKPEQLPMAEESPAAQALAKEKAKTCFATDYIVDNDTQVILNIQKLNE</sequence>
<protein>
    <submittedName>
        <fullName evidence="3">SpoIVB peptidase S55</fullName>
    </submittedName>
</protein>
<organism evidence="3 4">
    <name type="scientific">Dendrosporobacter quercicolus</name>
    <dbReference type="NCBI Taxonomy" id="146817"/>
    <lineage>
        <taxon>Bacteria</taxon>
        <taxon>Bacillati</taxon>
        <taxon>Bacillota</taxon>
        <taxon>Negativicutes</taxon>
        <taxon>Selenomonadales</taxon>
        <taxon>Sporomusaceae</taxon>
        <taxon>Dendrosporobacter</taxon>
    </lineage>
</organism>
<dbReference type="Proteomes" id="UP000214880">
    <property type="component" value="Unassembled WGS sequence"/>
</dbReference>
<evidence type="ECO:0000313" key="4">
    <source>
        <dbReference type="Proteomes" id="UP000214880"/>
    </source>
</evidence>
<proteinExistence type="predicted"/>